<reference evidence="1" key="1">
    <citation type="journal article" date="2015" name="Nature">
        <title>Complex archaea that bridge the gap between prokaryotes and eukaryotes.</title>
        <authorList>
            <person name="Spang A."/>
            <person name="Saw J.H."/>
            <person name="Jorgensen S.L."/>
            <person name="Zaremba-Niedzwiedzka K."/>
            <person name="Martijn J."/>
            <person name="Lind A.E."/>
            <person name="van Eijk R."/>
            <person name="Schleper C."/>
            <person name="Guy L."/>
            <person name="Ettema T.J."/>
        </authorList>
    </citation>
    <scope>NUCLEOTIDE SEQUENCE</scope>
</reference>
<name>A0A0F9E362_9ZZZZ</name>
<proteinExistence type="predicted"/>
<dbReference type="EMBL" id="LAZR01038838">
    <property type="protein sequence ID" value="KKL18518.1"/>
    <property type="molecule type" value="Genomic_DNA"/>
</dbReference>
<evidence type="ECO:0000313" key="1">
    <source>
        <dbReference type="EMBL" id="KKL18518.1"/>
    </source>
</evidence>
<accession>A0A0F9E362</accession>
<organism evidence="1">
    <name type="scientific">marine sediment metagenome</name>
    <dbReference type="NCBI Taxonomy" id="412755"/>
    <lineage>
        <taxon>unclassified sequences</taxon>
        <taxon>metagenomes</taxon>
        <taxon>ecological metagenomes</taxon>
    </lineage>
</organism>
<gene>
    <name evidence="1" type="ORF">LCGC14_2474700</name>
</gene>
<feature type="non-terminal residue" evidence="1">
    <location>
        <position position="63"/>
    </location>
</feature>
<protein>
    <submittedName>
        <fullName evidence="1">Uncharacterized protein</fullName>
    </submittedName>
</protein>
<sequence>MARFRVFSITTETRGRVKSTVFTAESEGEAKQLAKRASAALGRDTTIGIEEIKSGEKATISKV</sequence>
<comment type="caution">
    <text evidence="1">The sequence shown here is derived from an EMBL/GenBank/DDBJ whole genome shotgun (WGS) entry which is preliminary data.</text>
</comment>
<dbReference type="AlphaFoldDB" id="A0A0F9E362"/>